<dbReference type="AlphaFoldDB" id="M0LY91"/>
<feature type="domain" description="DUF7344" evidence="1">
    <location>
        <begin position="25"/>
        <end position="102"/>
    </location>
</feature>
<reference evidence="2 3" key="1">
    <citation type="journal article" date="2014" name="PLoS Genet.">
        <title>Phylogenetically driven sequencing of extremely halophilic archaea reveals strategies for static and dynamic osmo-response.</title>
        <authorList>
            <person name="Becker E.A."/>
            <person name="Seitzer P.M."/>
            <person name="Tritt A."/>
            <person name="Larsen D."/>
            <person name="Krusor M."/>
            <person name="Yao A.I."/>
            <person name="Wu D."/>
            <person name="Madern D."/>
            <person name="Eisen J.A."/>
            <person name="Darling A.E."/>
            <person name="Facciotti M.T."/>
        </authorList>
    </citation>
    <scope>NUCLEOTIDE SEQUENCE [LARGE SCALE GENOMIC DNA]</scope>
    <source>
        <strain evidence="2 3">JCM 10879</strain>
    </source>
</reference>
<dbReference type="OrthoDB" id="247722at2157"/>
<dbReference type="Proteomes" id="UP000011607">
    <property type="component" value="Unassembled WGS sequence"/>
</dbReference>
<keyword evidence="3" id="KW-1185">Reference proteome</keyword>
<name>M0LY91_9EURY</name>
<sequence>MSDWPAPDDHSAHTETSALRTGDLFRLLSSRRARATVVVLRDQPDTTLDRLASAVATMDAGDPSTPPEREYDRVRHELYHATLPALEEQGLIAFDPDRKTVRVTDVPEAVYAVVEELDE</sequence>
<accession>M0LY91</accession>
<dbReference type="EMBL" id="AOMA01000107">
    <property type="protein sequence ID" value="EMA37329.1"/>
    <property type="molecule type" value="Genomic_DNA"/>
</dbReference>
<dbReference type="Pfam" id="PF24035">
    <property type="entry name" value="DUF7344"/>
    <property type="match status" value="1"/>
</dbReference>
<evidence type="ECO:0000313" key="3">
    <source>
        <dbReference type="Proteomes" id="UP000011607"/>
    </source>
</evidence>
<proteinExistence type="predicted"/>
<evidence type="ECO:0000259" key="1">
    <source>
        <dbReference type="Pfam" id="PF24035"/>
    </source>
</evidence>
<dbReference type="eggNOG" id="arCOG03828">
    <property type="taxonomic scope" value="Archaea"/>
</dbReference>
<protein>
    <recommendedName>
        <fullName evidence="1">DUF7344 domain-containing protein</fullName>
    </recommendedName>
</protein>
<evidence type="ECO:0000313" key="2">
    <source>
        <dbReference type="EMBL" id="EMA37329.1"/>
    </source>
</evidence>
<comment type="caution">
    <text evidence="2">The sequence shown here is derived from an EMBL/GenBank/DDBJ whole genome shotgun (WGS) entry which is preliminary data.</text>
</comment>
<dbReference type="RefSeq" id="WP_006673063.1">
    <property type="nucleotide sequence ID" value="NZ_AOMA01000107.1"/>
</dbReference>
<gene>
    <name evidence="2" type="ORF">C446_10750</name>
</gene>
<dbReference type="InterPro" id="IPR055768">
    <property type="entry name" value="DUF7344"/>
</dbReference>
<organism evidence="2 3">
    <name type="scientific">Halobiforma nitratireducens JCM 10879</name>
    <dbReference type="NCBI Taxonomy" id="1227454"/>
    <lineage>
        <taxon>Archaea</taxon>
        <taxon>Methanobacteriati</taxon>
        <taxon>Methanobacteriota</taxon>
        <taxon>Stenosarchaea group</taxon>
        <taxon>Halobacteria</taxon>
        <taxon>Halobacteriales</taxon>
        <taxon>Natrialbaceae</taxon>
        <taxon>Halobiforma</taxon>
    </lineage>
</organism>